<reference evidence="2 3" key="1">
    <citation type="journal article" date="2014" name="PLoS ONE">
        <title>Global Analysis of Gene Expression Profiles in Physic Nut (Jatropha curcas L.) Seedlings Exposed to Salt Stress.</title>
        <authorList>
            <person name="Zhang L."/>
            <person name="Zhang C."/>
            <person name="Wu P."/>
            <person name="Chen Y."/>
            <person name="Li M."/>
            <person name="Jiang H."/>
            <person name="Wu G."/>
        </authorList>
    </citation>
    <scope>NUCLEOTIDE SEQUENCE [LARGE SCALE GENOMIC DNA]</scope>
    <source>
        <strain evidence="3">cv. GZQX0401</strain>
        <tissue evidence="2">Young leaves</tissue>
    </source>
</reference>
<evidence type="ECO:0000256" key="1">
    <source>
        <dbReference type="SAM" id="MobiDB-lite"/>
    </source>
</evidence>
<protein>
    <submittedName>
        <fullName evidence="2">Uncharacterized protein</fullName>
    </submittedName>
</protein>
<dbReference type="Proteomes" id="UP000027138">
    <property type="component" value="Unassembled WGS sequence"/>
</dbReference>
<dbReference type="AlphaFoldDB" id="A0A067KN50"/>
<proteinExistence type="predicted"/>
<organism evidence="2 3">
    <name type="scientific">Jatropha curcas</name>
    <name type="common">Barbados nut</name>
    <dbReference type="NCBI Taxonomy" id="180498"/>
    <lineage>
        <taxon>Eukaryota</taxon>
        <taxon>Viridiplantae</taxon>
        <taxon>Streptophyta</taxon>
        <taxon>Embryophyta</taxon>
        <taxon>Tracheophyta</taxon>
        <taxon>Spermatophyta</taxon>
        <taxon>Magnoliopsida</taxon>
        <taxon>eudicotyledons</taxon>
        <taxon>Gunneridae</taxon>
        <taxon>Pentapetalae</taxon>
        <taxon>rosids</taxon>
        <taxon>fabids</taxon>
        <taxon>Malpighiales</taxon>
        <taxon>Euphorbiaceae</taxon>
        <taxon>Crotonoideae</taxon>
        <taxon>Jatropheae</taxon>
        <taxon>Jatropha</taxon>
    </lineage>
</organism>
<evidence type="ECO:0000313" key="2">
    <source>
        <dbReference type="EMBL" id="KDP37572.1"/>
    </source>
</evidence>
<keyword evidence="3" id="KW-1185">Reference proteome</keyword>
<evidence type="ECO:0000313" key="3">
    <source>
        <dbReference type="Proteomes" id="UP000027138"/>
    </source>
</evidence>
<feature type="region of interest" description="Disordered" evidence="1">
    <location>
        <begin position="1"/>
        <end position="91"/>
    </location>
</feature>
<feature type="compositionally biased region" description="Pro residues" evidence="1">
    <location>
        <begin position="27"/>
        <end position="36"/>
    </location>
</feature>
<name>A0A067KN50_JATCU</name>
<dbReference type="EMBL" id="KK914398">
    <property type="protein sequence ID" value="KDP37572.1"/>
    <property type="molecule type" value="Genomic_DNA"/>
</dbReference>
<accession>A0A067KN50</accession>
<sequence>MPPRYKWSRPASSMAARNRPIARPSTASPPPIPPPTGDSYRIVGTREESSDDEEAKDANDTNIEEGNPTPFPGFGTSSGAGTFRAGPSFRKHLTCPTMKFLHV</sequence>
<gene>
    <name evidence="2" type="ORF">JCGZ_08263</name>
</gene>